<dbReference type="Pfam" id="PF00861">
    <property type="entry name" value="Ribosomal_L18p"/>
    <property type="match status" value="1"/>
</dbReference>
<dbReference type="NCBIfam" id="TIGR00060">
    <property type="entry name" value="L18_bact"/>
    <property type="match status" value="1"/>
</dbReference>
<dbReference type="HAMAP" id="MF_01337_B">
    <property type="entry name" value="Ribosomal_uL18_B"/>
    <property type="match status" value="1"/>
</dbReference>
<evidence type="ECO:0000256" key="6">
    <source>
        <dbReference type="ARBA" id="ARBA00035197"/>
    </source>
</evidence>
<dbReference type="GO" id="GO:0022625">
    <property type="term" value="C:cytosolic large ribosomal subunit"/>
    <property type="evidence" value="ECO:0007669"/>
    <property type="project" value="TreeGrafter"/>
</dbReference>
<keyword evidence="3 7" id="KW-0694">RNA-binding</keyword>
<organism evidence="9 10">
    <name type="scientific">Chlorobium limicola</name>
    <dbReference type="NCBI Taxonomy" id="1092"/>
    <lineage>
        <taxon>Bacteria</taxon>
        <taxon>Pseudomonadati</taxon>
        <taxon>Chlorobiota</taxon>
        <taxon>Chlorobiia</taxon>
        <taxon>Chlorobiales</taxon>
        <taxon>Chlorobiaceae</taxon>
        <taxon>Chlorobium/Pelodictyon group</taxon>
        <taxon>Chlorobium</taxon>
    </lineage>
</organism>
<dbReference type="InterPro" id="IPR057268">
    <property type="entry name" value="Ribosomal_L18"/>
</dbReference>
<evidence type="ECO:0000313" key="10">
    <source>
        <dbReference type="Proteomes" id="UP000053937"/>
    </source>
</evidence>
<reference evidence="9 10" key="1">
    <citation type="submission" date="2015-10" db="EMBL/GenBank/DDBJ databases">
        <title>Draft Genome Sequence of Chlorobium limicola strain Frasassi Growing under Artificial Lighting in the Frasassi Cave System.</title>
        <authorList>
            <person name="Mansor M."/>
            <person name="Macalady J."/>
        </authorList>
    </citation>
    <scope>NUCLEOTIDE SEQUENCE [LARGE SCALE GENOMIC DNA]</scope>
    <source>
        <strain evidence="9 10">Frasassi</strain>
    </source>
</reference>
<evidence type="ECO:0000256" key="5">
    <source>
        <dbReference type="ARBA" id="ARBA00023274"/>
    </source>
</evidence>
<dbReference type="InterPro" id="IPR004389">
    <property type="entry name" value="Ribosomal_uL18_bac-type"/>
</dbReference>
<protein>
    <recommendedName>
        <fullName evidence="6 7">Large ribosomal subunit protein uL18</fullName>
    </recommendedName>
</protein>
<dbReference type="Proteomes" id="UP000053937">
    <property type="component" value="Unassembled WGS sequence"/>
</dbReference>
<dbReference type="PANTHER" id="PTHR12899">
    <property type="entry name" value="39S RIBOSOMAL PROTEIN L18, MITOCHONDRIAL"/>
    <property type="match status" value="1"/>
</dbReference>
<evidence type="ECO:0000256" key="2">
    <source>
        <dbReference type="ARBA" id="ARBA00022730"/>
    </source>
</evidence>
<dbReference type="GO" id="GO:0008097">
    <property type="term" value="F:5S rRNA binding"/>
    <property type="evidence" value="ECO:0007669"/>
    <property type="project" value="TreeGrafter"/>
</dbReference>
<evidence type="ECO:0000313" key="9">
    <source>
        <dbReference type="EMBL" id="KUL24567.1"/>
    </source>
</evidence>
<dbReference type="Gene3D" id="3.30.420.100">
    <property type="match status" value="1"/>
</dbReference>
<dbReference type="SUPFAM" id="SSF53137">
    <property type="entry name" value="Translational machinery components"/>
    <property type="match status" value="1"/>
</dbReference>
<dbReference type="PANTHER" id="PTHR12899:SF3">
    <property type="entry name" value="LARGE RIBOSOMAL SUBUNIT PROTEIN UL18M"/>
    <property type="match status" value="1"/>
</dbReference>
<keyword evidence="5 7" id="KW-0687">Ribonucleoprotein</keyword>
<dbReference type="GO" id="GO:0006412">
    <property type="term" value="P:translation"/>
    <property type="evidence" value="ECO:0007669"/>
    <property type="project" value="UniProtKB-UniRule"/>
</dbReference>
<dbReference type="OrthoDB" id="9810939at2"/>
<evidence type="ECO:0000256" key="1">
    <source>
        <dbReference type="ARBA" id="ARBA00007116"/>
    </source>
</evidence>
<dbReference type="FunFam" id="3.30.420.100:FF:000001">
    <property type="entry name" value="50S ribosomal protein L18"/>
    <property type="match status" value="1"/>
</dbReference>
<name>A0A117MLW5_CHLLI</name>
<comment type="caution">
    <text evidence="9">The sequence shown here is derived from an EMBL/GenBank/DDBJ whole genome shotgun (WGS) entry which is preliminary data.</text>
</comment>
<dbReference type="AlphaFoldDB" id="A0A117MLW5"/>
<keyword evidence="10" id="KW-1185">Reference proteome</keyword>
<proteinExistence type="inferred from homology"/>
<feature type="region of interest" description="Disordered" evidence="8">
    <location>
        <begin position="1"/>
        <end position="26"/>
    </location>
</feature>
<comment type="subunit">
    <text evidence="7">Part of the 50S ribosomal subunit; part of the 5S rRNA/L5/L18/L25 subcomplex. Contacts the 5S and 23S rRNAs.</text>
</comment>
<keyword evidence="4 7" id="KW-0689">Ribosomal protein</keyword>
<gene>
    <name evidence="7" type="primary">rplR</name>
    <name evidence="9" type="ORF">ASB62_06930</name>
</gene>
<comment type="similarity">
    <text evidence="1 7">Belongs to the universal ribosomal protein uL18 family.</text>
</comment>
<dbReference type="InterPro" id="IPR005484">
    <property type="entry name" value="Ribosomal_uL18_bac/plant/anim"/>
</dbReference>
<dbReference type="GO" id="GO:0003735">
    <property type="term" value="F:structural constituent of ribosome"/>
    <property type="evidence" value="ECO:0007669"/>
    <property type="project" value="InterPro"/>
</dbReference>
<evidence type="ECO:0000256" key="3">
    <source>
        <dbReference type="ARBA" id="ARBA00022884"/>
    </source>
</evidence>
<keyword evidence="2 7" id="KW-0699">rRNA-binding</keyword>
<evidence type="ECO:0000256" key="8">
    <source>
        <dbReference type="SAM" id="MobiDB-lite"/>
    </source>
</evidence>
<dbReference type="EMBL" id="LMBR01000170">
    <property type="protein sequence ID" value="KUL24567.1"/>
    <property type="molecule type" value="Genomic_DNA"/>
</dbReference>
<sequence length="119" mass="13368">MSQIDKASRRQKIKDRSRKQVHGNEKKPRLCVYRSLSQIYAQLIDDDNGKTIMSVSSMSKENRALEGTKSDVCRIVGLQLGEKAKAQGITKVIFDRNGFRYHGRVKALADGAREAGLVF</sequence>
<comment type="function">
    <text evidence="7">This is one of the proteins that bind and probably mediate the attachment of the 5S RNA into the large ribosomal subunit, where it forms part of the central protuberance.</text>
</comment>
<dbReference type="CDD" id="cd00432">
    <property type="entry name" value="Ribosomal_L18_L5e"/>
    <property type="match status" value="1"/>
</dbReference>
<evidence type="ECO:0000256" key="4">
    <source>
        <dbReference type="ARBA" id="ARBA00022980"/>
    </source>
</evidence>
<evidence type="ECO:0000256" key="7">
    <source>
        <dbReference type="HAMAP-Rule" id="MF_01337"/>
    </source>
</evidence>
<accession>A0A117MLW5</accession>
<feature type="compositionally biased region" description="Basic residues" evidence="8">
    <location>
        <begin position="9"/>
        <end position="21"/>
    </location>
</feature>
<dbReference type="RefSeq" id="WP_059139207.1">
    <property type="nucleotide sequence ID" value="NZ_LMBR01000170.1"/>
</dbReference>